<dbReference type="InterPro" id="IPR014342">
    <property type="entry name" value="Ectoine_EhuC"/>
</dbReference>
<dbReference type="Gene3D" id="1.10.3720.10">
    <property type="entry name" value="MetI-like"/>
    <property type="match status" value="1"/>
</dbReference>
<feature type="transmembrane region" description="Helical" evidence="8">
    <location>
        <begin position="15"/>
        <end position="38"/>
    </location>
</feature>
<dbReference type="PANTHER" id="PTHR30614">
    <property type="entry name" value="MEMBRANE COMPONENT OF AMINO ACID ABC TRANSPORTER"/>
    <property type="match status" value="1"/>
</dbReference>
<sequence>MMSSEFFTTWFLPGIWVTIQVTVYAAALGAVVAFGIGLARSSQYWIVRFLAGVYFEIFRGTSALVLMFWMFFALPFFGWQLVPMWAGVSALGLTYGAYGSEVVRGSLAAVTPAQKEAGIALNFTRWQRLRLIELPQAWPEMVPPFNNLLIELMKGTALVSVITVADMTFAGNLLRLGTNETTPIYTLLLVLYFVLAFLITRGMRMLERKAKAGIGQRPEKRGGITAKLSARGETVQAGSQSAGGAGTVAGGMG</sequence>
<dbReference type="PANTHER" id="PTHR30614:SF0">
    <property type="entry name" value="L-CYSTINE TRANSPORT SYSTEM PERMEASE PROTEIN TCYL"/>
    <property type="match status" value="1"/>
</dbReference>
<evidence type="ECO:0000256" key="3">
    <source>
        <dbReference type="ARBA" id="ARBA00022475"/>
    </source>
</evidence>
<dbReference type="CDD" id="cd06261">
    <property type="entry name" value="TM_PBP2"/>
    <property type="match status" value="1"/>
</dbReference>
<dbReference type="GO" id="GO:0006865">
    <property type="term" value="P:amino acid transport"/>
    <property type="evidence" value="ECO:0007669"/>
    <property type="project" value="UniProtKB-KW"/>
</dbReference>
<feature type="region of interest" description="Disordered" evidence="9">
    <location>
        <begin position="232"/>
        <end position="253"/>
    </location>
</feature>
<dbReference type="GO" id="GO:0022857">
    <property type="term" value="F:transmembrane transporter activity"/>
    <property type="evidence" value="ECO:0007669"/>
    <property type="project" value="InterPro"/>
</dbReference>
<feature type="transmembrane region" description="Helical" evidence="8">
    <location>
        <begin position="182"/>
        <end position="199"/>
    </location>
</feature>
<feature type="transmembrane region" description="Helical" evidence="8">
    <location>
        <begin position="45"/>
        <end position="71"/>
    </location>
</feature>
<dbReference type="Pfam" id="PF00528">
    <property type="entry name" value="BPD_transp_1"/>
    <property type="match status" value="1"/>
</dbReference>
<dbReference type="AlphaFoldDB" id="A0A5R9FWD0"/>
<dbReference type="PROSITE" id="PS50928">
    <property type="entry name" value="ABC_TM1"/>
    <property type="match status" value="1"/>
</dbReference>
<dbReference type="Proteomes" id="UP000305906">
    <property type="component" value="Unassembled WGS sequence"/>
</dbReference>
<dbReference type="InterPro" id="IPR000515">
    <property type="entry name" value="MetI-like"/>
</dbReference>
<comment type="similarity">
    <text evidence="8">Belongs to the binding-protein-dependent transport system permease family.</text>
</comment>
<feature type="transmembrane region" description="Helical" evidence="8">
    <location>
        <begin position="157"/>
        <end position="176"/>
    </location>
</feature>
<evidence type="ECO:0000256" key="8">
    <source>
        <dbReference type="RuleBase" id="RU363032"/>
    </source>
</evidence>
<feature type="transmembrane region" description="Helical" evidence="8">
    <location>
        <begin position="77"/>
        <end position="98"/>
    </location>
</feature>
<evidence type="ECO:0000313" key="11">
    <source>
        <dbReference type="EMBL" id="TLS44774.1"/>
    </source>
</evidence>
<keyword evidence="2 8" id="KW-0813">Transport</keyword>
<keyword evidence="4 8" id="KW-0812">Transmembrane</keyword>
<keyword evidence="12" id="KW-1185">Reference proteome</keyword>
<evidence type="ECO:0000256" key="4">
    <source>
        <dbReference type="ARBA" id="ARBA00022692"/>
    </source>
</evidence>
<dbReference type="EMBL" id="VBZC01000018">
    <property type="protein sequence ID" value="TLS44774.1"/>
    <property type="molecule type" value="Genomic_DNA"/>
</dbReference>
<keyword evidence="6 8" id="KW-1133">Transmembrane helix</keyword>
<name>A0A5R9FWD0_9ACTN</name>
<keyword evidence="3" id="KW-1003">Cell membrane</keyword>
<evidence type="ECO:0000259" key="10">
    <source>
        <dbReference type="PROSITE" id="PS50928"/>
    </source>
</evidence>
<evidence type="ECO:0000256" key="1">
    <source>
        <dbReference type="ARBA" id="ARBA00004651"/>
    </source>
</evidence>
<dbReference type="NCBIfam" id="TIGR03004">
    <property type="entry name" value="ectoine_ehuC"/>
    <property type="match status" value="1"/>
</dbReference>
<evidence type="ECO:0000256" key="7">
    <source>
        <dbReference type="ARBA" id="ARBA00023136"/>
    </source>
</evidence>
<keyword evidence="5" id="KW-0029">Amino-acid transport</keyword>
<protein>
    <submittedName>
        <fullName evidence="11">Ectoine/hydroxyectoine ABC transporter permease subunit EhuC</fullName>
    </submittedName>
</protein>
<dbReference type="SUPFAM" id="SSF161098">
    <property type="entry name" value="MetI-like"/>
    <property type="match status" value="1"/>
</dbReference>
<evidence type="ECO:0000313" key="12">
    <source>
        <dbReference type="Proteomes" id="UP000305906"/>
    </source>
</evidence>
<dbReference type="NCBIfam" id="TIGR01726">
    <property type="entry name" value="HEQRo_perm_3TM"/>
    <property type="match status" value="1"/>
</dbReference>
<reference evidence="11 12" key="1">
    <citation type="submission" date="2019-05" db="EMBL/GenBank/DDBJ databases">
        <title>Streptomyces sp. NEAU-C151, a novel actinomycete isolated from soil.</title>
        <authorList>
            <person name="Han L."/>
            <person name="Jiang H."/>
        </authorList>
    </citation>
    <scope>NUCLEOTIDE SEQUENCE [LARGE SCALE GENOMIC DNA]</scope>
    <source>
        <strain evidence="11 12">NEAU-C151</strain>
    </source>
</reference>
<proteinExistence type="inferred from homology"/>
<organism evidence="11 12">
    <name type="scientific">Streptomyces montanus</name>
    <dbReference type="NCBI Taxonomy" id="2580423"/>
    <lineage>
        <taxon>Bacteria</taxon>
        <taxon>Bacillati</taxon>
        <taxon>Actinomycetota</taxon>
        <taxon>Actinomycetes</taxon>
        <taxon>Kitasatosporales</taxon>
        <taxon>Streptomycetaceae</taxon>
        <taxon>Streptomyces</taxon>
    </lineage>
</organism>
<comment type="caution">
    <text evidence="11">The sequence shown here is derived from an EMBL/GenBank/DDBJ whole genome shotgun (WGS) entry which is preliminary data.</text>
</comment>
<dbReference type="InterPro" id="IPR035906">
    <property type="entry name" value="MetI-like_sf"/>
</dbReference>
<feature type="domain" description="ABC transmembrane type-1" evidence="10">
    <location>
        <begin position="15"/>
        <end position="203"/>
    </location>
</feature>
<evidence type="ECO:0000256" key="2">
    <source>
        <dbReference type="ARBA" id="ARBA00022448"/>
    </source>
</evidence>
<gene>
    <name evidence="11" type="primary">ehuC</name>
    <name evidence="11" type="ORF">FE633_18205</name>
</gene>
<dbReference type="GO" id="GO:0043190">
    <property type="term" value="C:ATP-binding cassette (ABC) transporter complex"/>
    <property type="evidence" value="ECO:0007669"/>
    <property type="project" value="InterPro"/>
</dbReference>
<evidence type="ECO:0000256" key="6">
    <source>
        <dbReference type="ARBA" id="ARBA00022989"/>
    </source>
</evidence>
<accession>A0A5R9FWD0</accession>
<evidence type="ECO:0000256" key="5">
    <source>
        <dbReference type="ARBA" id="ARBA00022970"/>
    </source>
</evidence>
<comment type="subcellular location">
    <subcellularLocation>
        <location evidence="1 8">Cell membrane</location>
        <topology evidence="1 8">Multi-pass membrane protein</topology>
    </subcellularLocation>
</comment>
<feature type="compositionally biased region" description="Gly residues" evidence="9">
    <location>
        <begin position="241"/>
        <end position="253"/>
    </location>
</feature>
<keyword evidence="7 8" id="KW-0472">Membrane</keyword>
<dbReference type="InterPro" id="IPR043429">
    <property type="entry name" value="ArtM/GltK/GlnP/TcyL/YhdX-like"/>
</dbReference>
<dbReference type="InterPro" id="IPR010065">
    <property type="entry name" value="AA_ABC_transptr_permease_3TM"/>
</dbReference>
<evidence type="ECO:0000256" key="9">
    <source>
        <dbReference type="SAM" id="MobiDB-lite"/>
    </source>
</evidence>